<evidence type="ECO:0000313" key="3">
    <source>
        <dbReference type="Proteomes" id="UP001153069"/>
    </source>
</evidence>
<accession>A0A9N8DMG2</accession>
<gene>
    <name evidence="2" type="ORF">SEMRO_161_G072610.1</name>
</gene>
<dbReference type="EMBL" id="CAICTM010000160">
    <property type="protein sequence ID" value="CAB9503296.1"/>
    <property type="molecule type" value="Genomic_DNA"/>
</dbReference>
<feature type="region of interest" description="Disordered" evidence="1">
    <location>
        <begin position="1"/>
        <end position="74"/>
    </location>
</feature>
<feature type="compositionally biased region" description="Polar residues" evidence="1">
    <location>
        <begin position="1"/>
        <end position="12"/>
    </location>
</feature>
<dbReference type="Proteomes" id="UP001153069">
    <property type="component" value="Unassembled WGS sequence"/>
</dbReference>
<sequence length="121" mass="12723">MGTRGSQEQGHNQKALPRMLDKQKKAAQAAKPPTAGMLSLFDGKSKKDAVGSDDEGNDEDQGKTASASDDGGGLESEELAKVLARLSIKQRIDGVKVSGWRLGVALTRASRSLVKALGFEA</sequence>
<organism evidence="2 3">
    <name type="scientific">Seminavis robusta</name>
    <dbReference type="NCBI Taxonomy" id="568900"/>
    <lineage>
        <taxon>Eukaryota</taxon>
        <taxon>Sar</taxon>
        <taxon>Stramenopiles</taxon>
        <taxon>Ochrophyta</taxon>
        <taxon>Bacillariophyta</taxon>
        <taxon>Bacillariophyceae</taxon>
        <taxon>Bacillariophycidae</taxon>
        <taxon>Naviculales</taxon>
        <taxon>Naviculaceae</taxon>
        <taxon>Seminavis</taxon>
    </lineage>
</organism>
<evidence type="ECO:0000313" key="2">
    <source>
        <dbReference type="EMBL" id="CAB9503296.1"/>
    </source>
</evidence>
<evidence type="ECO:0000256" key="1">
    <source>
        <dbReference type="SAM" id="MobiDB-lite"/>
    </source>
</evidence>
<dbReference type="AlphaFoldDB" id="A0A9N8DMG2"/>
<reference evidence="2" key="1">
    <citation type="submission" date="2020-06" db="EMBL/GenBank/DDBJ databases">
        <authorList>
            <consortium name="Plant Systems Biology data submission"/>
        </authorList>
    </citation>
    <scope>NUCLEOTIDE SEQUENCE</scope>
    <source>
        <strain evidence="2">D6</strain>
    </source>
</reference>
<comment type="caution">
    <text evidence="2">The sequence shown here is derived from an EMBL/GenBank/DDBJ whole genome shotgun (WGS) entry which is preliminary data.</text>
</comment>
<protein>
    <submittedName>
        <fullName evidence="2">Uncharacterized protein</fullName>
    </submittedName>
</protein>
<keyword evidence="3" id="KW-1185">Reference proteome</keyword>
<name>A0A9N8DMG2_9STRA</name>
<proteinExistence type="predicted"/>